<feature type="region of interest" description="Disordered" evidence="1">
    <location>
        <begin position="629"/>
        <end position="658"/>
    </location>
</feature>
<protein>
    <submittedName>
        <fullName evidence="2">Uncharacterized protein</fullName>
    </submittedName>
</protein>
<gene>
    <name evidence="2" type="ORF">ADEAN_000816300</name>
</gene>
<feature type="compositionally biased region" description="Basic and acidic residues" evidence="1">
    <location>
        <begin position="18"/>
        <end position="27"/>
    </location>
</feature>
<keyword evidence="3" id="KW-1185">Reference proteome</keyword>
<feature type="compositionally biased region" description="Polar residues" evidence="1">
    <location>
        <begin position="505"/>
        <end position="521"/>
    </location>
</feature>
<sequence>MRPVTADATSNDTNNSSKNEENGEKLVRLSHSSPPVRPSEEATPPPAKPPATTAETIEALLRQKLTAAHARRHAHLKKVRSHTPNKENNSNGNSVPWEELRSKLRDKLNELYALQYEKNLHPDSDTSPLPLATTQKPLPQKEGTTANTVHSARFPKPPSAGETRTPTDRMARESLLEDTLRRAVTEASARHRMQSGRREEEEDVFLRTLNATCSSMQETTILAEDNGGERDLTEEALYLLLDTDAAKELLEQAKNASEIENNKLLLLQNSHPDADHSGGINARRVELLPPYRKPRWEVHPNNNCYEVLWESSSVEEEEGEEGGHTRRGKPKYVLHGNDAAMPLQQLQAVPRWRCSCPPSPEVSDTSSEEEEEEEEEDSTASRSTTSEDSEEDDDTAKYVYTAYYDKTSKKRYFNYTLPVTLEILPASAWDRMVHGSPKKKANKKAKGKGTRRKVNEEEEAAALETDTKALEDSQGSEESIPPPEVTPTVVPPQGTNQNVKKDSRPTNAPATQKSGPAQDSITPFAVVGSAAPQEERIKVIPPKKSAPKEKVAKKAKPEKKRKKKKESEPIVLIGGQTLPCTMMLGCIRDRTRLSGILFRLRRALDSFFTPNLLPVQEDITAALKAAAEEKTKRQEKTSSDSSEDTTEEEEEEDEESVTDELYRFTVIRQLPLYYRDATLPGGYTPLQSEPQWKVVQQLWWEKCAVSKTKRNVPFLKLYYVWGEK</sequence>
<evidence type="ECO:0000313" key="2">
    <source>
        <dbReference type="EMBL" id="CAD2220641.1"/>
    </source>
</evidence>
<organism evidence="2 3">
    <name type="scientific">Angomonas deanei</name>
    <dbReference type="NCBI Taxonomy" id="59799"/>
    <lineage>
        <taxon>Eukaryota</taxon>
        <taxon>Discoba</taxon>
        <taxon>Euglenozoa</taxon>
        <taxon>Kinetoplastea</taxon>
        <taxon>Metakinetoplastina</taxon>
        <taxon>Trypanosomatida</taxon>
        <taxon>Trypanosomatidae</taxon>
        <taxon>Strigomonadinae</taxon>
        <taxon>Angomonas</taxon>
    </lineage>
</organism>
<proteinExistence type="predicted"/>
<reference evidence="2 3" key="1">
    <citation type="submission" date="2020-08" db="EMBL/GenBank/DDBJ databases">
        <authorList>
            <person name="Newling K."/>
            <person name="Davey J."/>
            <person name="Forrester S."/>
        </authorList>
    </citation>
    <scope>NUCLEOTIDE SEQUENCE [LARGE SCALE GENOMIC DNA]</scope>
    <source>
        <strain evidence="3">Crithidia deanei Carvalho (ATCC PRA-265)</strain>
    </source>
</reference>
<evidence type="ECO:0000313" key="3">
    <source>
        <dbReference type="Proteomes" id="UP000515908"/>
    </source>
</evidence>
<feature type="compositionally biased region" description="Basic residues" evidence="1">
    <location>
        <begin position="436"/>
        <end position="452"/>
    </location>
</feature>
<accession>A0A7G2CNW8</accession>
<dbReference type="Proteomes" id="UP000515908">
    <property type="component" value="Chromosome 18"/>
</dbReference>
<dbReference type="VEuPathDB" id="TriTrypDB:ADEAN_000816300"/>
<dbReference type="AlphaFoldDB" id="A0A7G2CNW8"/>
<feature type="region of interest" description="Disordered" evidence="1">
    <location>
        <begin position="1"/>
        <end position="55"/>
    </location>
</feature>
<feature type="compositionally biased region" description="Acidic residues" evidence="1">
    <location>
        <begin position="366"/>
        <end position="378"/>
    </location>
</feature>
<feature type="region of interest" description="Disordered" evidence="1">
    <location>
        <begin position="354"/>
        <end position="394"/>
    </location>
</feature>
<feature type="compositionally biased region" description="Polar residues" evidence="1">
    <location>
        <begin position="132"/>
        <end position="150"/>
    </location>
</feature>
<feature type="compositionally biased region" description="Basic residues" evidence="1">
    <location>
        <begin position="553"/>
        <end position="564"/>
    </location>
</feature>
<feature type="compositionally biased region" description="Basic residues" evidence="1">
    <location>
        <begin position="69"/>
        <end position="83"/>
    </location>
</feature>
<feature type="compositionally biased region" description="Basic and acidic residues" evidence="1">
    <location>
        <begin position="629"/>
        <end position="638"/>
    </location>
</feature>
<dbReference type="EMBL" id="LR877162">
    <property type="protein sequence ID" value="CAD2220641.1"/>
    <property type="molecule type" value="Genomic_DNA"/>
</dbReference>
<feature type="region of interest" description="Disordered" evidence="1">
    <location>
        <begin position="67"/>
        <end position="97"/>
    </location>
</feature>
<feature type="region of interest" description="Disordered" evidence="1">
    <location>
        <begin position="119"/>
        <end position="170"/>
    </location>
</feature>
<feature type="compositionally biased region" description="Acidic residues" evidence="1">
    <location>
        <begin position="641"/>
        <end position="658"/>
    </location>
</feature>
<name>A0A7G2CNW8_9TRYP</name>
<evidence type="ECO:0000256" key="1">
    <source>
        <dbReference type="SAM" id="MobiDB-lite"/>
    </source>
</evidence>
<feature type="region of interest" description="Disordered" evidence="1">
    <location>
        <begin position="434"/>
        <end position="568"/>
    </location>
</feature>